<dbReference type="EMBL" id="JARKHS020007909">
    <property type="protein sequence ID" value="KAK8781189.1"/>
    <property type="molecule type" value="Genomic_DNA"/>
</dbReference>
<dbReference type="Proteomes" id="UP001321473">
    <property type="component" value="Unassembled WGS sequence"/>
</dbReference>
<gene>
    <name evidence="2" type="ORF">V5799_017470</name>
</gene>
<evidence type="ECO:0000256" key="1">
    <source>
        <dbReference type="SAM" id="MobiDB-lite"/>
    </source>
</evidence>
<organism evidence="2 3">
    <name type="scientific">Amblyomma americanum</name>
    <name type="common">Lone star tick</name>
    <dbReference type="NCBI Taxonomy" id="6943"/>
    <lineage>
        <taxon>Eukaryota</taxon>
        <taxon>Metazoa</taxon>
        <taxon>Ecdysozoa</taxon>
        <taxon>Arthropoda</taxon>
        <taxon>Chelicerata</taxon>
        <taxon>Arachnida</taxon>
        <taxon>Acari</taxon>
        <taxon>Parasitiformes</taxon>
        <taxon>Ixodida</taxon>
        <taxon>Ixodoidea</taxon>
        <taxon>Ixodidae</taxon>
        <taxon>Amblyomminae</taxon>
        <taxon>Amblyomma</taxon>
    </lineage>
</organism>
<dbReference type="AlphaFoldDB" id="A0AAQ4F2F0"/>
<evidence type="ECO:0000313" key="2">
    <source>
        <dbReference type="EMBL" id="KAK8781189.1"/>
    </source>
</evidence>
<evidence type="ECO:0000313" key="3">
    <source>
        <dbReference type="Proteomes" id="UP001321473"/>
    </source>
</evidence>
<protein>
    <submittedName>
        <fullName evidence="2">Uncharacterized protein</fullName>
    </submittedName>
</protein>
<name>A0AAQ4F2F0_AMBAM</name>
<feature type="compositionally biased region" description="Low complexity" evidence="1">
    <location>
        <begin position="36"/>
        <end position="54"/>
    </location>
</feature>
<reference evidence="2 3" key="1">
    <citation type="journal article" date="2023" name="Arcadia Sci">
        <title>De novo assembly of a long-read Amblyomma americanum tick genome.</title>
        <authorList>
            <person name="Chou S."/>
            <person name="Poskanzer K.E."/>
            <person name="Rollins M."/>
            <person name="Thuy-Boun P.S."/>
        </authorList>
    </citation>
    <scope>NUCLEOTIDE SEQUENCE [LARGE SCALE GENOMIC DNA]</scope>
    <source>
        <strain evidence="2">F_SG_1</strain>
        <tissue evidence="2">Salivary glands</tissue>
    </source>
</reference>
<feature type="compositionally biased region" description="Polar residues" evidence="1">
    <location>
        <begin position="81"/>
        <end position="99"/>
    </location>
</feature>
<comment type="caution">
    <text evidence="2">The sequence shown here is derived from an EMBL/GenBank/DDBJ whole genome shotgun (WGS) entry which is preliminary data.</text>
</comment>
<feature type="compositionally biased region" description="Basic and acidic residues" evidence="1">
    <location>
        <begin position="22"/>
        <end position="32"/>
    </location>
</feature>
<accession>A0AAQ4F2F0</accession>
<keyword evidence="3" id="KW-1185">Reference proteome</keyword>
<sequence length="123" mass="13523">MEKRTTKLKTRRKYKKMKWTYKRRDGNMDSRRNVLSADVGARPPAAAGGVRSRGLLTRRSPHRLMITTLTPSSERGPYVNASGSTTQPPAIATSQTSSPVRGCSNGDIQLKRRGSTDSLCCAN</sequence>
<proteinExistence type="predicted"/>
<feature type="region of interest" description="Disordered" evidence="1">
    <location>
        <begin position="21"/>
        <end position="123"/>
    </location>
</feature>